<sequence length="41" mass="4154">MRGPAAAAIANGGHATKKGSRQAALSTFERDVQAARRTSAA</sequence>
<evidence type="ECO:0000313" key="3">
    <source>
        <dbReference type="Proteomes" id="UP000004535"/>
    </source>
</evidence>
<evidence type="ECO:0000256" key="1">
    <source>
        <dbReference type="SAM" id="MobiDB-lite"/>
    </source>
</evidence>
<evidence type="ECO:0000313" key="2">
    <source>
        <dbReference type="EMBL" id="EEE05290.1"/>
    </source>
</evidence>
<proteinExistence type="predicted"/>
<name>B9BV85_9BURK</name>
<reference evidence="2 3" key="1">
    <citation type="journal article" date="2012" name="J. Bacteriol.">
        <title>Draft Genome Sequence Determination for Cystic Fibrosis and Chronic Granulomatous Disease Burkholderia multivorans Isolates.</title>
        <authorList>
            <person name="Varga J.J."/>
            <person name="Losada L."/>
            <person name="Zelazny A.M."/>
            <person name="Brinkac L."/>
            <person name="Harkins D."/>
            <person name="Radune D."/>
            <person name="Hostetler J."/>
            <person name="Sampaio E.P."/>
            <person name="Ronning C.M."/>
            <person name="Nierman W.C."/>
            <person name="Greenberg D.E."/>
            <person name="Holland S.M."/>
            <person name="Goldberg J.B."/>
        </authorList>
    </citation>
    <scope>NUCLEOTIDE SEQUENCE [LARGE SCALE GENOMIC DNA]</scope>
    <source>
        <strain evidence="2 3">CGD2</strain>
    </source>
</reference>
<dbReference type="AlphaFoldDB" id="B9BV85"/>
<gene>
    <name evidence="2" type="ORF">BURMUCGD2_0331</name>
</gene>
<organism evidence="2 3">
    <name type="scientific">Burkholderia multivorans CGD2</name>
    <dbReference type="NCBI Taxonomy" id="513052"/>
    <lineage>
        <taxon>Bacteria</taxon>
        <taxon>Pseudomonadati</taxon>
        <taxon>Pseudomonadota</taxon>
        <taxon>Betaproteobacteria</taxon>
        <taxon>Burkholderiales</taxon>
        <taxon>Burkholderiaceae</taxon>
        <taxon>Burkholderia</taxon>
        <taxon>Burkholderia cepacia complex</taxon>
    </lineage>
</organism>
<comment type="caution">
    <text evidence="2">The sequence shown here is derived from an EMBL/GenBank/DDBJ whole genome shotgun (WGS) entry which is preliminary data.</text>
</comment>
<accession>B9BV85</accession>
<dbReference type="EMBL" id="ACFC01000010">
    <property type="protein sequence ID" value="EEE05290.1"/>
    <property type="molecule type" value="Genomic_DNA"/>
</dbReference>
<feature type="region of interest" description="Disordered" evidence="1">
    <location>
        <begin position="1"/>
        <end position="41"/>
    </location>
</feature>
<protein>
    <submittedName>
        <fullName evidence="2">Uncharacterized protein</fullName>
    </submittedName>
</protein>
<feature type="compositionally biased region" description="Low complexity" evidence="1">
    <location>
        <begin position="1"/>
        <end position="14"/>
    </location>
</feature>
<dbReference type="Proteomes" id="UP000004535">
    <property type="component" value="Unassembled WGS sequence"/>
</dbReference>